<feature type="repeat" description="TPR" evidence="7">
    <location>
        <begin position="594"/>
        <end position="627"/>
    </location>
</feature>
<reference evidence="10 11" key="1">
    <citation type="journal article" date="2019" name="Int. J. Syst. Evol. Microbiol.">
        <title>The Global Catalogue of Microorganisms (GCM) 10K type strain sequencing project: providing services to taxonomists for standard genome sequencing and annotation.</title>
        <authorList>
            <consortium name="The Broad Institute Genomics Platform"/>
            <consortium name="The Broad Institute Genome Sequencing Center for Infectious Disease"/>
            <person name="Wu L."/>
            <person name="Ma J."/>
        </authorList>
    </citation>
    <scope>NUCLEOTIDE SEQUENCE [LARGE SCALE GENOMIC DNA]</scope>
    <source>
        <strain evidence="10 11">JCM 15481</strain>
    </source>
</reference>
<dbReference type="InterPro" id="IPR011009">
    <property type="entry name" value="Kinase-like_dom_sf"/>
</dbReference>
<dbReference type="Pfam" id="PF13432">
    <property type="entry name" value="TPR_16"/>
    <property type="match status" value="2"/>
</dbReference>
<gene>
    <name evidence="10" type="ORF">GCM10009802_28060</name>
</gene>
<feature type="domain" description="Protein kinase" evidence="9">
    <location>
        <begin position="25"/>
        <end position="287"/>
    </location>
</feature>
<feature type="repeat" description="TPR" evidence="7">
    <location>
        <begin position="351"/>
        <end position="384"/>
    </location>
</feature>
<evidence type="ECO:0000313" key="11">
    <source>
        <dbReference type="Proteomes" id="UP001500443"/>
    </source>
</evidence>
<dbReference type="Pfam" id="PF00069">
    <property type="entry name" value="Pkinase"/>
    <property type="match status" value="1"/>
</dbReference>
<dbReference type="InterPro" id="IPR011990">
    <property type="entry name" value="TPR-like_helical_dom_sf"/>
</dbReference>
<organism evidence="10 11">
    <name type="scientific">Streptomyces synnematoformans</name>
    <dbReference type="NCBI Taxonomy" id="415721"/>
    <lineage>
        <taxon>Bacteria</taxon>
        <taxon>Bacillati</taxon>
        <taxon>Actinomycetota</taxon>
        <taxon>Actinomycetes</taxon>
        <taxon>Kitasatosporales</taxon>
        <taxon>Streptomycetaceae</taxon>
        <taxon>Streptomyces</taxon>
    </lineage>
</organism>
<name>A0ABN2Y911_9ACTN</name>
<dbReference type="PANTHER" id="PTHR43289">
    <property type="entry name" value="MITOGEN-ACTIVATED PROTEIN KINASE KINASE KINASE 20-RELATED"/>
    <property type="match status" value="1"/>
</dbReference>
<protein>
    <recommendedName>
        <fullName evidence="1">non-specific serine/threonine protein kinase</fullName>
        <ecNumber evidence="1">2.7.11.1</ecNumber>
    </recommendedName>
</protein>
<dbReference type="EMBL" id="BAAAPF010000074">
    <property type="protein sequence ID" value="GAA2123619.1"/>
    <property type="molecule type" value="Genomic_DNA"/>
</dbReference>
<dbReference type="InterPro" id="IPR019734">
    <property type="entry name" value="TPR_rpt"/>
</dbReference>
<dbReference type="Pfam" id="PF13181">
    <property type="entry name" value="TPR_8"/>
    <property type="match status" value="2"/>
</dbReference>
<evidence type="ECO:0000256" key="8">
    <source>
        <dbReference type="SAM" id="MobiDB-lite"/>
    </source>
</evidence>
<dbReference type="PROSITE" id="PS50005">
    <property type="entry name" value="TPR"/>
    <property type="match status" value="5"/>
</dbReference>
<proteinExistence type="predicted"/>
<dbReference type="SUPFAM" id="SSF56112">
    <property type="entry name" value="Protein kinase-like (PK-like)"/>
    <property type="match status" value="1"/>
</dbReference>
<accession>A0ABN2Y911</accession>
<evidence type="ECO:0000256" key="5">
    <source>
        <dbReference type="ARBA" id="ARBA00022777"/>
    </source>
</evidence>
<evidence type="ECO:0000256" key="4">
    <source>
        <dbReference type="ARBA" id="ARBA00022741"/>
    </source>
</evidence>
<evidence type="ECO:0000256" key="7">
    <source>
        <dbReference type="PROSITE-ProRule" id="PRU00339"/>
    </source>
</evidence>
<dbReference type="EC" id="2.7.11.1" evidence="1"/>
<dbReference type="SUPFAM" id="SSF48452">
    <property type="entry name" value="TPR-like"/>
    <property type="match status" value="2"/>
</dbReference>
<evidence type="ECO:0000256" key="6">
    <source>
        <dbReference type="ARBA" id="ARBA00022840"/>
    </source>
</evidence>
<feature type="region of interest" description="Disordered" evidence="8">
    <location>
        <begin position="176"/>
        <end position="203"/>
    </location>
</feature>
<dbReference type="InterPro" id="IPR000719">
    <property type="entry name" value="Prot_kinase_dom"/>
</dbReference>
<dbReference type="SMART" id="SM00220">
    <property type="entry name" value="S_TKc"/>
    <property type="match status" value="1"/>
</dbReference>
<dbReference type="PROSITE" id="PS50293">
    <property type="entry name" value="TPR_REGION"/>
    <property type="match status" value="1"/>
</dbReference>
<dbReference type="Gene3D" id="1.10.510.10">
    <property type="entry name" value="Transferase(Phosphotransferase) domain 1"/>
    <property type="match status" value="1"/>
</dbReference>
<comment type="caution">
    <text evidence="10">The sequence shown here is derived from an EMBL/GenBank/DDBJ whole genome shotgun (WGS) entry which is preliminary data.</text>
</comment>
<feature type="repeat" description="TPR" evidence="7">
    <location>
        <begin position="419"/>
        <end position="452"/>
    </location>
</feature>
<keyword evidence="11" id="KW-1185">Reference proteome</keyword>
<keyword evidence="5" id="KW-0418">Kinase</keyword>
<sequence>MDQGQPKRENFRVGQRLASQRHIGHWTVLDVRRGGFGVVYVVRASDTGARRVLKTYDARLLWSDEDRARFEREALTWVRLRPHRHIASAEHVEWIEGLPCVVTEYAEGGDLARLLAAGALPPARALRFARHLCDGLRHAHDQLRLVHRDVKPANCLLTSDHTLRVTDFGLARAFDPGDADLPRPGEPPPDTPASHTSVAGTPRYMAPEQYVPGAALDTRADVYAFGVVLFQMVTGVLPPGDGRAKAYVDRTTGWRTRRTRLYRLIRACTEPDRENRPPDFAAVRELLDGAYRQALGRPAPPPPESPLLTAEEYVSRAVGLIHLDRFDEALTEACEGLRTAERDGDGDVVRSKLWQVNGMALGRLHRADEALAAYDRAVELNPEEPSAWLNRGNQLLSEKRHEDALECYDRALELRPDIGNVWGSKANALADLERFEEAEEAASRAVELRPRDPGILVIRAMLRGRQYRHADALADLDRALAVAPRSALALANKGNTLLLLSRPAEALDVLRRADDLEPDDPSVWCNLTLAAYRLERYEQAGEYCEKALRLAGDLAELLVHKGLIHGKLHGSDEEELACYDRAIAAAEHDDDWRATAWGRKGAALAALGRLEEALACYDEGLQVLPDTSWLRDGRQSVLKRLQR</sequence>
<evidence type="ECO:0000256" key="3">
    <source>
        <dbReference type="ARBA" id="ARBA00022679"/>
    </source>
</evidence>
<keyword evidence="6" id="KW-0067">ATP-binding</keyword>
<dbReference type="PANTHER" id="PTHR43289:SF6">
    <property type="entry name" value="SERINE_THREONINE-PROTEIN KINASE NEKL-3"/>
    <property type="match status" value="1"/>
</dbReference>
<evidence type="ECO:0000259" key="9">
    <source>
        <dbReference type="PROSITE" id="PS50011"/>
    </source>
</evidence>
<feature type="repeat" description="TPR" evidence="7">
    <location>
        <begin position="385"/>
        <end position="418"/>
    </location>
</feature>
<keyword evidence="4" id="KW-0547">Nucleotide-binding</keyword>
<dbReference type="PROSITE" id="PS50011">
    <property type="entry name" value="PROTEIN_KINASE_DOM"/>
    <property type="match status" value="1"/>
</dbReference>
<evidence type="ECO:0000256" key="2">
    <source>
        <dbReference type="ARBA" id="ARBA00022527"/>
    </source>
</evidence>
<keyword evidence="7" id="KW-0802">TPR repeat</keyword>
<keyword evidence="3" id="KW-0808">Transferase</keyword>
<evidence type="ECO:0000256" key="1">
    <source>
        <dbReference type="ARBA" id="ARBA00012513"/>
    </source>
</evidence>
<dbReference type="PROSITE" id="PS00108">
    <property type="entry name" value="PROTEIN_KINASE_ST"/>
    <property type="match status" value="1"/>
</dbReference>
<dbReference type="Gene3D" id="1.25.40.10">
    <property type="entry name" value="Tetratricopeptide repeat domain"/>
    <property type="match status" value="2"/>
</dbReference>
<dbReference type="RefSeq" id="WP_344290351.1">
    <property type="nucleotide sequence ID" value="NZ_BAAAPF010000074.1"/>
</dbReference>
<dbReference type="Pfam" id="PF00515">
    <property type="entry name" value="TPR_1"/>
    <property type="match status" value="1"/>
</dbReference>
<keyword evidence="2" id="KW-0723">Serine/threonine-protein kinase</keyword>
<dbReference type="SMART" id="SM00028">
    <property type="entry name" value="TPR"/>
    <property type="match status" value="9"/>
</dbReference>
<dbReference type="InterPro" id="IPR008271">
    <property type="entry name" value="Ser/Thr_kinase_AS"/>
</dbReference>
<feature type="repeat" description="TPR" evidence="7">
    <location>
        <begin position="487"/>
        <end position="520"/>
    </location>
</feature>
<dbReference type="Proteomes" id="UP001500443">
    <property type="component" value="Unassembled WGS sequence"/>
</dbReference>
<evidence type="ECO:0000313" key="10">
    <source>
        <dbReference type="EMBL" id="GAA2123619.1"/>
    </source>
</evidence>
<dbReference type="CDD" id="cd14014">
    <property type="entry name" value="STKc_PknB_like"/>
    <property type="match status" value="1"/>
</dbReference>